<organism evidence="2 3">
    <name type="scientific">Paenibacillus terrae</name>
    <dbReference type="NCBI Taxonomy" id="159743"/>
    <lineage>
        <taxon>Bacteria</taxon>
        <taxon>Bacillati</taxon>
        <taxon>Bacillota</taxon>
        <taxon>Bacilli</taxon>
        <taxon>Bacillales</taxon>
        <taxon>Paenibacillaceae</taxon>
        <taxon>Paenibacillus</taxon>
    </lineage>
</organism>
<feature type="chain" id="PRO_5020530578" evidence="1">
    <location>
        <begin position="25"/>
        <end position="162"/>
    </location>
</feature>
<reference evidence="2 3" key="1">
    <citation type="submission" date="2018-01" db="EMBL/GenBank/DDBJ databases">
        <title>Bacillales members from the olive rhizosphere are effective biological control agents against Verticillium dahliae.</title>
        <authorList>
            <person name="Gomez-Lama C."/>
            <person name="Legarda G."/>
            <person name="Ruano-Rosa D."/>
            <person name="Pizarro-Tobias P."/>
            <person name="Valverde-Corredor A."/>
            <person name="Niqui J.L."/>
            <person name="Trivino J.C."/>
            <person name="Roca A."/>
            <person name="Mercado-Blanco J."/>
        </authorList>
    </citation>
    <scope>NUCLEOTIDE SEQUENCE [LARGE SCALE GENOMIC DNA]</scope>
    <source>
        <strain evidence="2 3">PIC167</strain>
    </source>
</reference>
<evidence type="ECO:0000313" key="2">
    <source>
        <dbReference type="EMBL" id="TKH42890.1"/>
    </source>
</evidence>
<protein>
    <submittedName>
        <fullName evidence="2">Uncharacterized protein</fullName>
    </submittedName>
</protein>
<dbReference type="EMBL" id="PNXQ01000014">
    <property type="protein sequence ID" value="TKH42890.1"/>
    <property type="molecule type" value="Genomic_DNA"/>
</dbReference>
<evidence type="ECO:0000256" key="1">
    <source>
        <dbReference type="SAM" id="SignalP"/>
    </source>
</evidence>
<proteinExistence type="predicted"/>
<dbReference type="RefSeq" id="WP_137062500.1">
    <property type="nucleotide sequence ID" value="NZ_PNXQ01000014.1"/>
</dbReference>
<evidence type="ECO:0000313" key="3">
    <source>
        <dbReference type="Proteomes" id="UP000308114"/>
    </source>
</evidence>
<dbReference type="Gene3D" id="2.60.120.380">
    <property type="match status" value="1"/>
</dbReference>
<comment type="caution">
    <text evidence="2">The sequence shown here is derived from an EMBL/GenBank/DDBJ whole genome shotgun (WGS) entry which is preliminary data.</text>
</comment>
<dbReference type="AlphaFoldDB" id="A0A4U2PWD5"/>
<accession>A0A4U2PWD5</accession>
<keyword evidence="1" id="KW-0732">Signal</keyword>
<gene>
    <name evidence="2" type="ORF">C1I60_15215</name>
</gene>
<feature type="signal peptide" evidence="1">
    <location>
        <begin position="1"/>
        <end position="24"/>
    </location>
</feature>
<dbReference type="SUPFAM" id="SSF89260">
    <property type="entry name" value="Collagen-binding domain"/>
    <property type="match status" value="1"/>
</dbReference>
<sequence length="162" mass="18275">MKKTLLASLGLTLMLSTSAGVAFAQEDIASPTKESIKLYDNGTDREPNNSFEEASEVWLGDDIYGSIGKLTQGNWDSYDVFKFKAFQTKRVNFKIEGDKYPNAWLRLVLSDSNGHEIRTAVDRQNTLGKELEAGKWYYIAVEVPGYEIGQQFDYRLSATIEQ</sequence>
<dbReference type="Proteomes" id="UP000308114">
    <property type="component" value="Unassembled WGS sequence"/>
</dbReference>
<name>A0A4U2PWD5_9BACL</name>